<gene>
    <name evidence="2" type="ORF">Daesc_000499</name>
</gene>
<keyword evidence="3" id="KW-1185">Reference proteome</keyword>
<accession>A0AAX6MZT6</accession>
<proteinExistence type="predicted"/>
<organism evidence="2 3">
    <name type="scientific">Daldinia eschscholtzii</name>
    <dbReference type="NCBI Taxonomy" id="292717"/>
    <lineage>
        <taxon>Eukaryota</taxon>
        <taxon>Fungi</taxon>
        <taxon>Dikarya</taxon>
        <taxon>Ascomycota</taxon>
        <taxon>Pezizomycotina</taxon>
        <taxon>Sordariomycetes</taxon>
        <taxon>Xylariomycetidae</taxon>
        <taxon>Xylariales</taxon>
        <taxon>Hypoxylaceae</taxon>
        <taxon>Daldinia</taxon>
    </lineage>
</organism>
<feature type="region of interest" description="Disordered" evidence="1">
    <location>
        <begin position="186"/>
        <end position="232"/>
    </location>
</feature>
<comment type="caution">
    <text evidence="2">The sequence shown here is derived from an EMBL/GenBank/DDBJ whole genome shotgun (WGS) entry which is preliminary data.</text>
</comment>
<feature type="compositionally biased region" description="Polar residues" evidence="1">
    <location>
        <begin position="104"/>
        <end position="117"/>
    </location>
</feature>
<dbReference type="Proteomes" id="UP001369815">
    <property type="component" value="Unassembled WGS sequence"/>
</dbReference>
<evidence type="ECO:0000256" key="1">
    <source>
        <dbReference type="SAM" id="MobiDB-lite"/>
    </source>
</evidence>
<protein>
    <submittedName>
        <fullName evidence="2">Uncharacterized protein</fullName>
    </submittedName>
</protein>
<name>A0AAX6MZT6_9PEZI</name>
<dbReference type="EMBL" id="JBANMG010000001">
    <property type="protein sequence ID" value="KAK6957711.1"/>
    <property type="molecule type" value="Genomic_DNA"/>
</dbReference>
<reference evidence="2 3" key="1">
    <citation type="journal article" date="2024" name="Front Chem Biol">
        <title>Unveiling the potential of Daldinia eschscholtzii MFLUCC 19-0629 through bioactivity and bioinformatics studies for enhanced sustainable agriculture production.</title>
        <authorList>
            <person name="Brooks S."/>
            <person name="Weaver J.A."/>
            <person name="Klomchit A."/>
            <person name="Alharthi S.A."/>
            <person name="Onlamun T."/>
            <person name="Nurani R."/>
            <person name="Vong T.K."/>
            <person name="Alberti F."/>
            <person name="Greco C."/>
        </authorList>
    </citation>
    <scope>NUCLEOTIDE SEQUENCE [LARGE SCALE GENOMIC DNA]</scope>
    <source>
        <strain evidence="2">MFLUCC 19-0629</strain>
    </source>
</reference>
<evidence type="ECO:0000313" key="2">
    <source>
        <dbReference type="EMBL" id="KAK6957711.1"/>
    </source>
</evidence>
<dbReference type="AlphaFoldDB" id="A0AAX6MZT6"/>
<sequence length="232" mass="25757">MSLMNRVASLLREESKRPRSFKLFGKSPWYRKTSAGSAVSTSSSIRDVLRGRTPITSPVPYIGAYPRESCGLSTAEATRVQTPPLRDSGHHAARPQSFFFDISTPPTHYVGSSSDNTEPGPSSCPALPPPPIAERNTGQDHDRQERHKRKSGSSKEWWEVPVALPRYETVPQSPFEFDMPEHLPNSPMCPANKRHTSGGTGVCVYHGRRKRSRVESGNNQSEDSGDNADRWL</sequence>
<evidence type="ECO:0000313" key="3">
    <source>
        <dbReference type="Proteomes" id="UP001369815"/>
    </source>
</evidence>
<feature type="region of interest" description="Disordered" evidence="1">
    <location>
        <begin position="104"/>
        <end position="155"/>
    </location>
</feature>